<dbReference type="KEGG" id="tvd:SG34_008255"/>
<keyword evidence="1" id="KW-0812">Transmembrane</keyword>
<feature type="transmembrane region" description="Helical" evidence="1">
    <location>
        <begin position="67"/>
        <end position="87"/>
    </location>
</feature>
<name>A0AAE9Z7T4_9GAMM</name>
<evidence type="ECO:0000313" key="2">
    <source>
        <dbReference type="EMBL" id="WDE06878.1"/>
    </source>
</evidence>
<reference evidence="2 3" key="2">
    <citation type="journal article" date="2022" name="Mar. Drugs">
        <title>Bioassay-Guided Fractionation Leads to the Detection of Cholic Acid Generated by the Rare Thalassomonas sp.</title>
        <authorList>
            <person name="Pheiffer F."/>
            <person name="Schneider Y.K."/>
            <person name="Hansen E.H."/>
            <person name="Andersen J.H."/>
            <person name="Isaksson J."/>
            <person name="Busche T."/>
            <person name="R C."/>
            <person name="Kalinowski J."/>
            <person name="Zyl L.V."/>
            <person name="Trindade M."/>
        </authorList>
    </citation>
    <scope>NUCLEOTIDE SEQUENCE [LARGE SCALE GENOMIC DNA]</scope>
    <source>
        <strain evidence="2 3">XOM25</strain>
    </source>
</reference>
<dbReference type="AlphaFoldDB" id="A0AAE9Z7T4"/>
<proteinExistence type="predicted"/>
<evidence type="ECO:0000256" key="1">
    <source>
        <dbReference type="SAM" id="Phobius"/>
    </source>
</evidence>
<gene>
    <name evidence="2" type="ORF">SG34_008255</name>
</gene>
<evidence type="ECO:0000313" key="3">
    <source>
        <dbReference type="Proteomes" id="UP000032352"/>
    </source>
</evidence>
<organism evidence="2 3">
    <name type="scientific">Thalassomonas viridans</name>
    <dbReference type="NCBI Taxonomy" id="137584"/>
    <lineage>
        <taxon>Bacteria</taxon>
        <taxon>Pseudomonadati</taxon>
        <taxon>Pseudomonadota</taxon>
        <taxon>Gammaproteobacteria</taxon>
        <taxon>Alteromonadales</taxon>
        <taxon>Colwelliaceae</taxon>
        <taxon>Thalassomonas</taxon>
    </lineage>
</organism>
<dbReference type="RefSeq" id="WP_044839319.1">
    <property type="nucleotide sequence ID" value="NZ_CP059733.1"/>
</dbReference>
<protein>
    <submittedName>
        <fullName evidence="2">Uncharacterized protein</fullName>
    </submittedName>
</protein>
<sequence length="111" mass="12982">MEKKILPFTSDEALSWQKKRKQGKLLFSLVFGGKWVGLPMYIVIMLLTYKRIFGFSLADTNSKDWFGYIYADATSFGLLALFISYYAGQNIWNRNEASYHDYCKKHPDFKV</sequence>
<accession>A0AAE9Z7T4</accession>
<keyword evidence="3" id="KW-1185">Reference proteome</keyword>
<keyword evidence="1" id="KW-1133">Transmembrane helix</keyword>
<feature type="transmembrane region" description="Helical" evidence="1">
    <location>
        <begin position="25"/>
        <end position="47"/>
    </location>
</feature>
<reference evidence="2 3" key="1">
    <citation type="journal article" date="2015" name="Genome Announc.">
        <title>Draft Genome Sequences of Marine Isolates of Thalassomonas viridans and Thalassomonas actiniarum.</title>
        <authorList>
            <person name="Olonade I."/>
            <person name="van Zyl L.J."/>
            <person name="Trindade M."/>
        </authorList>
    </citation>
    <scope>NUCLEOTIDE SEQUENCE [LARGE SCALE GENOMIC DNA]</scope>
    <source>
        <strain evidence="2 3">XOM25</strain>
    </source>
</reference>
<dbReference type="EMBL" id="CP059733">
    <property type="protein sequence ID" value="WDE06878.1"/>
    <property type="molecule type" value="Genomic_DNA"/>
</dbReference>
<dbReference type="Proteomes" id="UP000032352">
    <property type="component" value="Chromosome"/>
</dbReference>
<keyword evidence="1" id="KW-0472">Membrane</keyword>